<organism evidence="1 2">
    <name type="scientific">Absicoccus porci</name>
    <dbReference type="NCBI Taxonomy" id="2486576"/>
    <lineage>
        <taxon>Bacteria</taxon>
        <taxon>Bacillati</taxon>
        <taxon>Bacillota</taxon>
        <taxon>Erysipelotrichia</taxon>
        <taxon>Erysipelotrichales</taxon>
        <taxon>Erysipelotrichaceae</taxon>
        <taxon>Absicoccus</taxon>
    </lineage>
</organism>
<comment type="caution">
    <text evidence="1">The sequence shown here is derived from an EMBL/GenBank/DDBJ whole genome shotgun (WGS) entry which is preliminary data.</text>
</comment>
<dbReference type="Proteomes" id="UP000276568">
    <property type="component" value="Unassembled WGS sequence"/>
</dbReference>
<gene>
    <name evidence="1" type="ORF">EDX97_00030</name>
</gene>
<name>A0A3N0I3V2_9FIRM</name>
<sequence>MLKEYIEKILHRNVQIVSYKDQRKLPLSIQGSYDLHLIDIEGQIALIATPIERIPLVTLRKQQHPMAMYTGLPCVLYMTDMNYYTRDALLDEGIPFVWEGHQLYLPFLGVLLDTHQRKTLPTCTQISYLTQKLLLSALYQGWQKVTVTQAAKLLNVSKMSITRCFDELEALNIPYLSIQKRSRYFTADTDKKAMWESIQDILRNPVLKSYALKAKPEIELPLSGQSALAHYSMVDDVSYSILAITKKI</sequence>
<dbReference type="AlphaFoldDB" id="A0A3N0I3V2"/>
<accession>A0A3N0I3V2</accession>
<evidence type="ECO:0000313" key="2">
    <source>
        <dbReference type="Proteomes" id="UP000276568"/>
    </source>
</evidence>
<keyword evidence="2" id="KW-1185">Reference proteome</keyword>
<reference evidence="1 2" key="1">
    <citation type="submission" date="2018-11" db="EMBL/GenBank/DDBJ databases">
        <title>Clostridium sp. nov., a member of the family Erysipelotrichaceae isolated from pig faeces.</title>
        <authorList>
            <person name="Chang Y.-H."/>
        </authorList>
    </citation>
    <scope>NUCLEOTIDE SEQUENCE [LARGE SCALE GENOMIC DNA]</scope>
    <source>
        <strain evidence="1 2">YH-panp20</strain>
    </source>
</reference>
<dbReference type="EMBL" id="RJQC01000001">
    <property type="protein sequence ID" value="RNM31002.1"/>
    <property type="molecule type" value="Genomic_DNA"/>
</dbReference>
<evidence type="ECO:0000313" key="1">
    <source>
        <dbReference type="EMBL" id="RNM31002.1"/>
    </source>
</evidence>
<dbReference type="RefSeq" id="WP_128519183.1">
    <property type="nucleotide sequence ID" value="NZ_RJQC01000001.1"/>
</dbReference>
<protein>
    <submittedName>
        <fullName evidence="1">Uncharacterized protein</fullName>
    </submittedName>
</protein>
<dbReference type="OrthoDB" id="2004745at2"/>
<proteinExistence type="predicted"/>